<comment type="caution">
    <text evidence="1">The sequence shown here is derived from an EMBL/GenBank/DDBJ whole genome shotgun (WGS) entry which is preliminary data.</text>
</comment>
<organism evidence="1 2">
    <name type="scientific">Candidatus Anaerotruncus excrementipullorum</name>
    <dbReference type="NCBI Taxonomy" id="2838465"/>
    <lineage>
        <taxon>Bacteria</taxon>
        <taxon>Bacillati</taxon>
        <taxon>Bacillota</taxon>
        <taxon>Clostridia</taxon>
        <taxon>Eubacteriales</taxon>
        <taxon>Oscillospiraceae</taxon>
        <taxon>Anaerotruncus</taxon>
    </lineage>
</organism>
<evidence type="ECO:0000313" key="1">
    <source>
        <dbReference type="EMBL" id="HIX65181.1"/>
    </source>
</evidence>
<proteinExistence type="predicted"/>
<dbReference type="Proteomes" id="UP000886800">
    <property type="component" value="Unassembled WGS sequence"/>
</dbReference>
<name>A0A9D1WQD8_9FIRM</name>
<evidence type="ECO:0000313" key="2">
    <source>
        <dbReference type="Proteomes" id="UP000886800"/>
    </source>
</evidence>
<dbReference type="InterPro" id="IPR020256">
    <property type="entry name" value="Spore_coat_CotJA"/>
</dbReference>
<protein>
    <submittedName>
        <fullName evidence="1">Spore coat associated protein CotJA</fullName>
    </submittedName>
</protein>
<reference evidence="1" key="2">
    <citation type="submission" date="2021-04" db="EMBL/GenBank/DDBJ databases">
        <authorList>
            <person name="Gilroy R."/>
        </authorList>
    </citation>
    <scope>NUCLEOTIDE SEQUENCE</scope>
    <source>
        <strain evidence="1">CHK188-5543</strain>
    </source>
</reference>
<dbReference type="Pfam" id="PF11007">
    <property type="entry name" value="CotJA"/>
    <property type="match status" value="1"/>
</dbReference>
<reference evidence="1" key="1">
    <citation type="journal article" date="2021" name="PeerJ">
        <title>Extensive microbial diversity within the chicken gut microbiome revealed by metagenomics and culture.</title>
        <authorList>
            <person name="Gilroy R."/>
            <person name="Ravi A."/>
            <person name="Getino M."/>
            <person name="Pursley I."/>
            <person name="Horton D.L."/>
            <person name="Alikhan N.F."/>
            <person name="Baker D."/>
            <person name="Gharbi K."/>
            <person name="Hall N."/>
            <person name="Watson M."/>
            <person name="Adriaenssens E.M."/>
            <person name="Foster-Nyarko E."/>
            <person name="Jarju S."/>
            <person name="Secka A."/>
            <person name="Antonio M."/>
            <person name="Oren A."/>
            <person name="Chaudhuri R.R."/>
            <person name="La Ragione R."/>
            <person name="Hildebrand F."/>
            <person name="Pallen M.J."/>
        </authorList>
    </citation>
    <scope>NUCLEOTIDE SEQUENCE</scope>
    <source>
        <strain evidence="1">CHK188-5543</strain>
    </source>
</reference>
<accession>A0A9D1WQD8</accession>
<gene>
    <name evidence="1" type="ORF">H9736_02925</name>
</gene>
<sequence length="69" mass="7610">MENRFFPSQASGGQSASGRLAMEDMPALAMTYSPWQQWDAVYEADVALDRGTIFPGLDQPFLEGACLHE</sequence>
<dbReference type="AlphaFoldDB" id="A0A9D1WQD8"/>
<dbReference type="EMBL" id="DXES01000060">
    <property type="protein sequence ID" value="HIX65181.1"/>
    <property type="molecule type" value="Genomic_DNA"/>
</dbReference>